<dbReference type="Proteomes" id="UP000190285">
    <property type="component" value="Unassembled WGS sequence"/>
</dbReference>
<accession>A0A1T5M925</accession>
<name>A0A1T5M925_9FIRM</name>
<evidence type="ECO:0000313" key="2">
    <source>
        <dbReference type="Proteomes" id="UP000190285"/>
    </source>
</evidence>
<dbReference type="EMBL" id="FUZT01000012">
    <property type="protein sequence ID" value="SKC84740.1"/>
    <property type="molecule type" value="Genomic_DNA"/>
</dbReference>
<gene>
    <name evidence="1" type="ORF">SAMN02194393_04197</name>
</gene>
<dbReference type="InterPro" id="IPR007358">
    <property type="entry name" value="Nucleoid_associated_NdpA"/>
</dbReference>
<sequence length="337" mass="38889">MDSNIIVDRLIVHVLDISVGTPVLANLEYNLDSNIKEYIENHILKIFKDIDLKKVYFKNDDNNIKKNCLVLKNKKEDFVDVSKDIASMIYFFINQNPDIPSADLVCTLFEKDGCEYFGILKFNYKESYIHFIQEDDGGRDVRIIKQKTALPTTSQKIDECIIINMNDLSILLKEKKYEIDGEKQLYLSKKILQSTEVLSDKEKVDIINKASKKVVKKYCNDDVTKMAEIRNAMAKSFEDSSTINIEEIGDKVFTGNLEIQKIYAEEIEKQGLKEKSVTVNENVEKRINKKQRLVTDDGIEIKLPTSYMTRKDKVEFVTNIDGTISILLKNINEIKDK</sequence>
<dbReference type="AlphaFoldDB" id="A0A1T5M925"/>
<proteinExistence type="predicted"/>
<dbReference type="RefSeq" id="WP_079494364.1">
    <property type="nucleotide sequence ID" value="NZ_FUZT01000012.1"/>
</dbReference>
<evidence type="ECO:0000313" key="1">
    <source>
        <dbReference type="EMBL" id="SKC84740.1"/>
    </source>
</evidence>
<organism evidence="1 2">
    <name type="scientific">Maledivibacter halophilus</name>
    <dbReference type="NCBI Taxonomy" id="36842"/>
    <lineage>
        <taxon>Bacteria</taxon>
        <taxon>Bacillati</taxon>
        <taxon>Bacillota</taxon>
        <taxon>Clostridia</taxon>
        <taxon>Peptostreptococcales</taxon>
        <taxon>Caminicellaceae</taxon>
        <taxon>Maledivibacter</taxon>
    </lineage>
</organism>
<keyword evidence="2" id="KW-1185">Reference proteome</keyword>
<dbReference type="STRING" id="36842.SAMN02194393_04197"/>
<protein>
    <recommendedName>
        <fullName evidence="3">Nucleoid-associated protein</fullName>
    </recommendedName>
</protein>
<dbReference type="OrthoDB" id="3171075at2"/>
<dbReference type="Pfam" id="PF04245">
    <property type="entry name" value="NA37"/>
    <property type="match status" value="1"/>
</dbReference>
<dbReference type="GO" id="GO:0009295">
    <property type="term" value="C:nucleoid"/>
    <property type="evidence" value="ECO:0007669"/>
    <property type="project" value="InterPro"/>
</dbReference>
<reference evidence="1 2" key="1">
    <citation type="submission" date="2017-02" db="EMBL/GenBank/DDBJ databases">
        <authorList>
            <person name="Peterson S.W."/>
        </authorList>
    </citation>
    <scope>NUCLEOTIDE SEQUENCE [LARGE SCALE GENOMIC DNA]</scope>
    <source>
        <strain evidence="1 2">M1</strain>
    </source>
</reference>
<evidence type="ECO:0008006" key="3">
    <source>
        <dbReference type="Google" id="ProtNLM"/>
    </source>
</evidence>